<protein>
    <recommendedName>
        <fullName evidence="2">RNA helicase</fullName>
        <ecNumber evidence="2">3.6.4.13</ecNumber>
    </recommendedName>
</protein>
<comment type="caution">
    <text evidence="13">The sequence shown here is derived from an EMBL/GenBank/DDBJ whole genome shotgun (WGS) entry which is preliminary data.</text>
</comment>
<dbReference type="Pfam" id="PF21188">
    <property type="entry name" value="BRR2_plug"/>
    <property type="match status" value="1"/>
</dbReference>
<evidence type="ECO:0000256" key="6">
    <source>
        <dbReference type="ARBA" id="ARBA00022806"/>
    </source>
</evidence>
<keyword evidence="7" id="KW-0067">ATP-binding</keyword>
<dbReference type="Pfam" id="PF00270">
    <property type="entry name" value="DEAD"/>
    <property type="match status" value="2"/>
</dbReference>
<dbReference type="Pfam" id="PF23445">
    <property type="entry name" value="WHD_SNRNP200"/>
    <property type="match status" value="2"/>
</dbReference>
<feature type="compositionally biased region" description="Low complexity" evidence="10">
    <location>
        <begin position="98"/>
        <end position="107"/>
    </location>
</feature>
<organism evidence="13 14">
    <name type="scientific">Aureobasidium pullulans</name>
    <name type="common">Black yeast</name>
    <name type="synonym">Pullularia pullulans</name>
    <dbReference type="NCBI Taxonomy" id="5580"/>
    <lineage>
        <taxon>Eukaryota</taxon>
        <taxon>Fungi</taxon>
        <taxon>Dikarya</taxon>
        <taxon>Ascomycota</taxon>
        <taxon>Pezizomycotina</taxon>
        <taxon>Dothideomycetes</taxon>
        <taxon>Dothideomycetidae</taxon>
        <taxon>Dothideales</taxon>
        <taxon>Saccotheciaceae</taxon>
        <taxon>Aureobasidium</taxon>
    </lineage>
</organism>
<sequence>MFSTAKGGKFYDERKPGAIQLRLSPAAQYQHYTTVIMAENEDAKRLNQYKYSAMSNLVLQADRRFITRRGDDSTGDPESLAGRINLNDMGSRNARESAPAQPAAQDAQRNRKRAEPAQSARASGILSQADLNIEGLRYRPRTPATQATYTLINTLVAQKMGGDYGLHITASATDSILEYLKDQDLKDFDKKREIDDIVGVNLSSKEFNEFVNLGKKITDYDAQDEDENMGDADDAGEGADIDDRQGVAVDFGDEDEEEGQNYEVRDGEGDSDDENIIEDPENVVEGDVGVEDMAAEGDDEDLVFSAPTATRSAKAGQEDVIPAHEIDAFWLQRQIGQLYEDAHIQQDKTSQALDMMSGLNEDGEEKQLRDVENDLMELFDYEHPELVSKLVKNRDKVVWVTRWRRAGEDEPARVAVEREMVQAGHGSILKELKTRQQGTDGQPSGKMQFDLMDLDTATGKPSDAEEKKEGLVGGLQPSRNINLENLVFDQGNHLMTNPSVKLPQGSTKRTFKGYDEIHVPAPKRKREDFETPNLPTTELPEWARIGFGSSKELNRIQTRCFPTAFKDDGNMLICAPTGSGKTNVAMLAMLREIGKHRNPETGEIDLDAFKIIFIAPLKALVQEQVGNFGARLAPYGIKVSELTGDRQLTKQQIAETQVIVTTPEKWDVITRKATDTSYTNLVRLICIDEIHLLHDDRGPVLESIVSRQIRKIEQTGEPVRLVGLSATLPNYRDVATFLRVDMQKGLFHFDGTYRPCPLKQEFIGVTEKKAIKQLKTMNDICYNKVLEQVGQQRNQMLIFVHSRKETAKTAKYIRDKALELDTIGQILKHDAASREILTEEAESVTNADLKDLLPYGFGIHHAGMSRADRNSVEELFAAGDVQVLVCTATLAWGVNLPAHTVIIKGTQIYSPEKGSWVELSPQDVLQMLGRAGRPQYDTYGEGIIITTQQEIQYYLSLLNQQLPIESQLVSKLADNLNAEVVLGNVRTRDEGVEWLGYTYLFVRMLRSPALYQVGADYEDDETLEQKRVDLIHSAALLLEQANLVKYDKRAGRIVSTELGRIASHYYITHKSMLTYNQQIQPSITPIELFRVFALSEEFKYIPVRQDEKLELAKLLGRVPIPVKETIDEPNCKINVLLQAYVSRLKLDGLALMADLVYVTQSAGRILRAVFEIALKKGLASVVKDALNLCKMAEKRMWPTMSPLRQFPECPADIVRKAERIDVPWSSYFDLDPPRMGELLGMPRAGRQVCALVQKFPRLEIQAQVQPMTRTMLRVELTISPKFEWDENLHGKSESFWILVEDCDGEEILFHDQFVLRKEYAEAEMNEHLVEFTVPITEPMPPNYFITVLSDRWMHSEARLAVSFQKLILPEKFPPHTPLLDLQPLPIAALKREEFVNLYPDWERFNKIQTQTFNALYASDDNVFVGSSTGSGKTVCAEFALLRHWSQGDGKAVYIAPFQEAIDARYKDWQSRLTGIAGGKQIVKLIGETTADLKLLGEGDLILATPQQWDMMSRMWQRRKNVQAVTLVIADDLHMIGGQNGYVYETVVSRSHAISKQLENGLRIIGLSASLSNARDVGEWFGASKHTIFNFSPQYRQIPLELHIQPFTIPHFPSLMLAMVKPVYQSIAQLAAGQPAMVFVPNRKQVRATAIDLLATCVADDQEDRFLNANLEDISSVLEKINERALAESLSHGIGYFHEALSPFDKRAVEHFFKAGAIQVMLVSRDCAWEVQTPAHMVIVMGTQFFEGREHRYIDYPISEILQMLGKAGRPMEDKKARGVLMCPAVKRDYYKKFLTEALPVESQLQAFLHDVFVTEISTKTIEDTQDAINWFTYTYFYRRLMANPSFYGLTDTTQDAFNYHLSELIESTLKDLTDANIIEVDEEDDGSITPLNAAMIAGYYNISFITMQTFLLSLKKTTKLKGILEIVTAATEFEDIQCRRHEERILSRIYDRVPVKLAEVNFESPHFKAFILLQAHFSRMQLPVDLAKDQELILKKVLVLLSACVDVLSSEAHLNAMSAMEMSQMVVQSMWDRDSPLKQVPHFDPDVIEAVNSNGINDIFEFMDAMDPSENPNYEKLVKSMRLSNQQLGDAARFTNERYPNIELNFELEDAENVTAGEPSFINVSIERDVDEDQEPNLTVHAPFYPAQKTENWWLVVGEESTKNLLSIKKVTIGRELKVRLDFTVPTAGKHDLTLFLMSDSYVGVDQAPTFSVDAAEGEEEDEDEEMEG</sequence>
<dbReference type="SUPFAM" id="SSF158702">
    <property type="entry name" value="Sec63 N-terminal domain-like"/>
    <property type="match status" value="2"/>
</dbReference>
<gene>
    <name evidence="13" type="ORF">D6D15_03339</name>
</gene>
<feature type="domain" description="Helicase ATP-binding" evidence="11">
    <location>
        <begin position="562"/>
        <end position="746"/>
    </location>
</feature>
<dbReference type="GO" id="GO:0000712">
    <property type="term" value="P:resolution of meiotic recombination intermediates"/>
    <property type="evidence" value="ECO:0007669"/>
    <property type="project" value="TreeGrafter"/>
</dbReference>
<dbReference type="FunFam" id="3.40.50.300:FF:000062">
    <property type="entry name" value="U5 small nuclear ribonucleoprotein helicase"/>
    <property type="match status" value="1"/>
</dbReference>
<dbReference type="PANTHER" id="PTHR47961:SF4">
    <property type="entry name" value="ACTIVATING SIGNAL COINTEGRATOR 1 COMPLEX SUBUNIT 3"/>
    <property type="match status" value="1"/>
</dbReference>
<dbReference type="InterPro" id="IPR050474">
    <property type="entry name" value="Hel308_SKI2-like"/>
</dbReference>
<dbReference type="Gene3D" id="3.40.50.300">
    <property type="entry name" value="P-loop containing nucleotide triphosphate hydrolases"/>
    <property type="match status" value="4"/>
</dbReference>
<feature type="compositionally biased region" description="Acidic residues" evidence="10">
    <location>
        <begin position="251"/>
        <end position="260"/>
    </location>
</feature>
<dbReference type="GO" id="GO:0005524">
    <property type="term" value="F:ATP binding"/>
    <property type="evidence" value="ECO:0007669"/>
    <property type="project" value="UniProtKB-KW"/>
</dbReference>
<dbReference type="InterPro" id="IPR004179">
    <property type="entry name" value="Sec63-dom"/>
</dbReference>
<evidence type="ECO:0000256" key="1">
    <source>
        <dbReference type="ARBA" id="ARBA00004123"/>
    </source>
</evidence>
<dbReference type="Pfam" id="PF00271">
    <property type="entry name" value="Helicase_C"/>
    <property type="match status" value="1"/>
</dbReference>
<keyword evidence="6" id="KW-0347">Helicase</keyword>
<dbReference type="FunFam" id="1.10.150.20:FF:000004">
    <property type="entry name" value="U5 small nuclear ribonucleoprotein helicase"/>
    <property type="match status" value="1"/>
</dbReference>
<feature type="domain" description="Helicase C-terminal" evidence="12">
    <location>
        <begin position="785"/>
        <end position="993"/>
    </location>
</feature>
<keyword evidence="8" id="KW-0539">Nucleus</keyword>
<dbReference type="GO" id="GO:0005682">
    <property type="term" value="C:U5 snRNP"/>
    <property type="evidence" value="ECO:0007669"/>
    <property type="project" value="UniProtKB-ARBA"/>
</dbReference>
<dbReference type="InterPro" id="IPR027417">
    <property type="entry name" value="P-loop_NTPase"/>
</dbReference>
<dbReference type="GO" id="GO:0003724">
    <property type="term" value="F:RNA helicase activity"/>
    <property type="evidence" value="ECO:0007669"/>
    <property type="project" value="UniProtKB-EC"/>
</dbReference>
<dbReference type="FunFam" id="3.40.50.300:FF:000368">
    <property type="entry name" value="U5 small nuclear ribonucleoprotein 200 kDa helicase"/>
    <property type="match status" value="1"/>
</dbReference>
<dbReference type="InterPro" id="IPR036388">
    <property type="entry name" value="WH-like_DNA-bd_sf"/>
</dbReference>
<dbReference type="Gene3D" id="1.10.150.20">
    <property type="entry name" value="5' to 3' exonuclease, C-terminal subdomain"/>
    <property type="match status" value="2"/>
</dbReference>
<dbReference type="FunFam" id="2.60.40.150:FF:000133">
    <property type="entry name" value="Pre-mRNA splicing helicase, putative"/>
    <property type="match status" value="1"/>
</dbReference>
<dbReference type="CDD" id="cd18021">
    <property type="entry name" value="DEXHc_Brr2_2"/>
    <property type="match status" value="1"/>
</dbReference>
<proteinExistence type="predicted"/>
<dbReference type="InterPro" id="IPR011545">
    <property type="entry name" value="DEAD/DEAH_box_helicase_dom"/>
</dbReference>
<evidence type="ECO:0000256" key="10">
    <source>
        <dbReference type="SAM" id="MobiDB-lite"/>
    </source>
</evidence>
<dbReference type="GO" id="GO:0003676">
    <property type="term" value="F:nucleic acid binding"/>
    <property type="evidence" value="ECO:0007669"/>
    <property type="project" value="InterPro"/>
</dbReference>
<dbReference type="InterPro" id="IPR014001">
    <property type="entry name" value="Helicase_ATP-bd"/>
</dbReference>
<dbReference type="SUPFAM" id="SSF46785">
    <property type="entry name" value="Winged helix' DNA-binding domain"/>
    <property type="match status" value="1"/>
</dbReference>
<evidence type="ECO:0000259" key="11">
    <source>
        <dbReference type="PROSITE" id="PS51192"/>
    </source>
</evidence>
<dbReference type="PANTHER" id="PTHR47961">
    <property type="entry name" value="DNA POLYMERASE THETA, PUTATIVE (AFU_ORTHOLOGUE AFUA_1G05260)-RELATED"/>
    <property type="match status" value="1"/>
</dbReference>
<evidence type="ECO:0000256" key="4">
    <source>
        <dbReference type="ARBA" id="ARBA00022741"/>
    </source>
</evidence>
<evidence type="ECO:0000256" key="9">
    <source>
        <dbReference type="ARBA" id="ARBA00047984"/>
    </source>
</evidence>
<reference evidence="13 14" key="1">
    <citation type="submission" date="2018-10" db="EMBL/GenBank/DDBJ databases">
        <title>Fifty Aureobasidium pullulans genomes reveal a recombining polyextremotolerant generalist.</title>
        <authorList>
            <person name="Gostincar C."/>
            <person name="Turk M."/>
            <person name="Zajc J."/>
            <person name="Gunde-Cimerman N."/>
        </authorList>
    </citation>
    <scope>NUCLEOTIDE SEQUENCE [LARGE SCALE GENOMIC DNA]</scope>
    <source>
        <strain evidence="13 14">EXF-10507</strain>
    </source>
</reference>
<feature type="region of interest" description="Disordered" evidence="10">
    <location>
        <begin position="222"/>
        <end position="276"/>
    </location>
</feature>
<dbReference type="Gene3D" id="1.10.3380.10">
    <property type="entry name" value="Sec63 N-terminal domain-like domain"/>
    <property type="match status" value="2"/>
</dbReference>
<feature type="compositionally biased region" description="Acidic residues" evidence="10">
    <location>
        <begin position="222"/>
        <end position="240"/>
    </location>
</feature>
<dbReference type="InterPro" id="IPR001650">
    <property type="entry name" value="Helicase_C-like"/>
</dbReference>
<dbReference type="FunFam" id="2.60.40.150:FF:000004">
    <property type="entry name" value="RNA helicase, activating signal cointegrator 1"/>
    <property type="match status" value="1"/>
</dbReference>
<dbReference type="FunFam" id="1.10.150.20:FF:000013">
    <property type="entry name" value="U5 small nuclear ribonucleoprotein kDa helicase"/>
    <property type="match status" value="1"/>
</dbReference>
<dbReference type="PROSITE" id="PS51194">
    <property type="entry name" value="HELICASE_CTER"/>
    <property type="match status" value="1"/>
</dbReference>
<dbReference type="Proteomes" id="UP000304928">
    <property type="component" value="Unassembled WGS sequence"/>
</dbReference>
<evidence type="ECO:0000256" key="8">
    <source>
        <dbReference type="ARBA" id="ARBA00023242"/>
    </source>
</evidence>
<dbReference type="SUPFAM" id="SSF81296">
    <property type="entry name" value="E set domains"/>
    <property type="match status" value="1"/>
</dbReference>
<dbReference type="PROSITE" id="PS51192">
    <property type="entry name" value="HELICASE_ATP_BIND_1"/>
    <property type="match status" value="2"/>
</dbReference>
<feature type="region of interest" description="Disordered" evidence="10">
    <location>
        <begin position="68"/>
        <end position="123"/>
    </location>
</feature>
<dbReference type="SMART" id="SM00487">
    <property type="entry name" value="DEXDc"/>
    <property type="match status" value="2"/>
</dbReference>
<keyword evidence="4" id="KW-0547">Nucleotide-binding</keyword>
<evidence type="ECO:0000256" key="5">
    <source>
        <dbReference type="ARBA" id="ARBA00022801"/>
    </source>
</evidence>
<dbReference type="CDD" id="cd18019">
    <property type="entry name" value="DEXHc_Brr2_1"/>
    <property type="match status" value="1"/>
</dbReference>
<dbReference type="Gene3D" id="2.60.40.150">
    <property type="entry name" value="C2 domain"/>
    <property type="match status" value="2"/>
</dbReference>
<dbReference type="FunFam" id="3.40.50.300:FF:000102">
    <property type="entry name" value="RNA helicase, activating signal cointegrator 1"/>
    <property type="match status" value="1"/>
</dbReference>
<keyword evidence="3" id="KW-0677">Repeat</keyword>
<keyword evidence="5" id="KW-0378">Hydrolase</keyword>
<dbReference type="FunFam" id="1.10.10.10:FF:000012">
    <property type="entry name" value="U5 small nuclear ribonucleoprotein helicase"/>
    <property type="match status" value="1"/>
</dbReference>
<dbReference type="EC" id="3.6.4.13" evidence="2"/>
<dbReference type="Pfam" id="PF02889">
    <property type="entry name" value="Sec63"/>
    <property type="match status" value="2"/>
</dbReference>
<comment type="subcellular location">
    <subcellularLocation>
        <location evidence="1">Nucleus</location>
    </subcellularLocation>
</comment>
<evidence type="ECO:0000256" key="3">
    <source>
        <dbReference type="ARBA" id="ARBA00022737"/>
    </source>
</evidence>
<dbReference type="FunFam" id="1.10.10.10:FF:000024">
    <property type="entry name" value="U5 small nuclear ribonucleoprotein helicase"/>
    <property type="match status" value="1"/>
</dbReference>
<dbReference type="GO" id="GO:0016787">
    <property type="term" value="F:hydrolase activity"/>
    <property type="evidence" value="ECO:0007669"/>
    <property type="project" value="UniProtKB-KW"/>
</dbReference>
<dbReference type="InterPro" id="IPR036390">
    <property type="entry name" value="WH_DNA-bd_sf"/>
</dbReference>
<name>A0A4S9BFT1_AURPU</name>
<dbReference type="SMART" id="SM00973">
    <property type="entry name" value="Sec63"/>
    <property type="match status" value="2"/>
</dbReference>
<dbReference type="Pfam" id="PF18149">
    <property type="entry name" value="Helicase_PWI"/>
    <property type="match status" value="1"/>
</dbReference>
<feature type="domain" description="Helicase ATP-binding" evidence="11">
    <location>
        <begin position="1413"/>
        <end position="1588"/>
    </location>
</feature>
<dbReference type="SMART" id="SM00490">
    <property type="entry name" value="HELICc"/>
    <property type="match status" value="1"/>
</dbReference>
<dbReference type="FunFam" id="1.10.3380.10:FF:000005">
    <property type="entry name" value="Pre-mRNA splicing helicase, putative"/>
    <property type="match status" value="1"/>
</dbReference>
<dbReference type="EMBL" id="QZAR01000040">
    <property type="protein sequence ID" value="THW92165.1"/>
    <property type="molecule type" value="Genomic_DNA"/>
</dbReference>
<feature type="region of interest" description="Disordered" evidence="10">
    <location>
        <begin position="455"/>
        <end position="476"/>
    </location>
</feature>
<comment type="catalytic activity">
    <reaction evidence="9">
        <text>ATP + H2O = ADP + phosphate + H(+)</text>
        <dbReference type="Rhea" id="RHEA:13065"/>
        <dbReference type="ChEBI" id="CHEBI:15377"/>
        <dbReference type="ChEBI" id="CHEBI:15378"/>
        <dbReference type="ChEBI" id="CHEBI:30616"/>
        <dbReference type="ChEBI" id="CHEBI:43474"/>
        <dbReference type="ChEBI" id="CHEBI:456216"/>
        <dbReference type="EC" id="3.6.4.13"/>
    </reaction>
</comment>
<dbReference type="InterPro" id="IPR035892">
    <property type="entry name" value="C2_domain_sf"/>
</dbReference>
<dbReference type="FunFam" id="3.40.50.300:FF:000254">
    <property type="entry name" value="U5 small nuclear ribonucleoprotein helicase"/>
    <property type="match status" value="1"/>
</dbReference>
<evidence type="ECO:0000256" key="2">
    <source>
        <dbReference type="ARBA" id="ARBA00012552"/>
    </source>
</evidence>
<dbReference type="FunFam" id="1.10.3380.10:FF:000001">
    <property type="entry name" value="U5 small nuclear ribonucleoprotein helicase"/>
    <property type="match status" value="1"/>
</dbReference>
<evidence type="ECO:0000313" key="14">
    <source>
        <dbReference type="Proteomes" id="UP000304928"/>
    </source>
</evidence>
<dbReference type="InterPro" id="IPR048863">
    <property type="entry name" value="BRR2_plug"/>
</dbReference>
<evidence type="ECO:0000259" key="12">
    <source>
        <dbReference type="PROSITE" id="PS51194"/>
    </source>
</evidence>
<dbReference type="InterPro" id="IPR014756">
    <property type="entry name" value="Ig_E-set"/>
</dbReference>
<dbReference type="GO" id="GO:0000393">
    <property type="term" value="P:spliceosomal conformational changes to generate catalytic conformation"/>
    <property type="evidence" value="ECO:0007669"/>
    <property type="project" value="UniProtKB-ARBA"/>
</dbReference>
<dbReference type="SUPFAM" id="SSF52540">
    <property type="entry name" value="P-loop containing nucleoside triphosphate hydrolases"/>
    <property type="match status" value="4"/>
</dbReference>
<evidence type="ECO:0000313" key="13">
    <source>
        <dbReference type="EMBL" id="THW92165.1"/>
    </source>
</evidence>
<dbReference type="InterPro" id="IPR041094">
    <property type="entry name" value="Brr2_helicase_PWI"/>
</dbReference>
<evidence type="ECO:0000256" key="7">
    <source>
        <dbReference type="ARBA" id="ARBA00022840"/>
    </source>
</evidence>
<dbReference type="Gene3D" id="1.10.10.10">
    <property type="entry name" value="Winged helix-like DNA-binding domain superfamily/Winged helix DNA-binding domain"/>
    <property type="match status" value="2"/>
</dbReference>
<accession>A0A4S9BFT1</accession>
<dbReference type="InterPro" id="IPR057842">
    <property type="entry name" value="WH_MER3"/>
</dbReference>
<dbReference type="CDD" id="cd18795">
    <property type="entry name" value="SF2_C_Ski2"/>
    <property type="match status" value="1"/>
</dbReference>
<dbReference type="GO" id="GO:0003678">
    <property type="term" value="F:DNA helicase activity"/>
    <property type="evidence" value="ECO:0007669"/>
    <property type="project" value="TreeGrafter"/>
</dbReference>
<dbReference type="PIRSF" id="PIRSF039073">
    <property type="entry name" value="BRR2"/>
    <property type="match status" value="1"/>
</dbReference>